<sequence length="49" mass="5760">MGDWEDAWAKEMEISEAQEALDKLRDAIKKMRETEEKVNKLLVMLNANH</sequence>
<protein>
    <submittedName>
        <fullName evidence="2">Uncharacterized protein</fullName>
    </submittedName>
</protein>
<dbReference type="EMBL" id="OP880253">
    <property type="protein sequence ID" value="WAE39581.1"/>
    <property type="molecule type" value="Genomic_DNA"/>
</dbReference>
<evidence type="ECO:0000313" key="3">
    <source>
        <dbReference type="Proteomes" id="UP001156237"/>
    </source>
</evidence>
<accession>A0A9E9A668</accession>
<gene>
    <name evidence="2" type="ORF">FHOMOCKG_00053</name>
</gene>
<name>A0A9E9A668_9CAUD</name>
<keyword evidence="3" id="KW-1185">Reference proteome</keyword>
<proteinExistence type="predicted"/>
<evidence type="ECO:0000256" key="1">
    <source>
        <dbReference type="SAM" id="Coils"/>
    </source>
</evidence>
<dbReference type="Proteomes" id="UP001156237">
    <property type="component" value="Segment"/>
</dbReference>
<evidence type="ECO:0000313" key="2">
    <source>
        <dbReference type="EMBL" id="WAE39581.1"/>
    </source>
</evidence>
<reference evidence="2 3" key="1">
    <citation type="submission" date="2022-10" db="EMBL/GenBank/DDBJ databases">
        <title>Evolutionary Diversification of Methanotrophic Ca. Methanophagales (ANME-1) and Their Expansive Virome.</title>
        <authorList>
            <person name="Laso-Perez R."/>
            <person name="Wu F."/>
            <person name="Cremiere A."/>
            <person name="Speth D.R."/>
            <person name="Magyar J.S."/>
            <person name="Krupovic M."/>
            <person name="Orphan V.J."/>
        </authorList>
    </citation>
    <scope>NUCLEOTIDE SEQUENCE [LARGE SCALE GENOMIC DNA]</scope>
</reference>
<feature type="coiled-coil region" evidence="1">
    <location>
        <begin position="7"/>
        <end position="44"/>
    </location>
</feature>
<organism evidence="2 3">
    <name type="scientific">Methanophagales virus GBV302</name>
    <dbReference type="NCBI Taxonomy" id="2999281"/>
    <lineage>
        <taxon>Viruses</taxon>
        <taxon>Duplodnaviria</taxon>
        <taxon>Heunggongvirae</taxon>
        <taxon>Uroviricota</taxon>
        <taxon>Caudoviricetes</taxon>
        <taxon>Nakonvirales</taxon>
        <taxon>Ekchuahviridae</taxon>
        <taxon>Kukulkanvirus</taxon>
        <taxon>Kukulkanvirus mexicoense</taxon>
    </lineage>
</organism>
<keyword evidence="1" id="KW-0175">Coiled coil</keyword>